<protein>
    <submittedName>
        <fullName evidence="1">Uncharacterized protein</fullName>
    </submittedName>
</protein>
<dbReference type="eggNOG" id="arCOG05432">
    <property type="taxonomic scope" value="Archaea"/>
</dbReference>
<name>A8ME05_CALMQ</name>
<gene>
    <name evidence="1" type="ordered locus">Cmaq_1184</name>
</gene>
<organism evidence="1 2">
    <name type="scientific">Caldivirga maquilingensis (strain ATCC 700844 / DSM 13496 / JCM 10307 / IC-167)</name>
    <dbReference type="NCBI Taxonomy" id="397948"/>
    <lineage>
        <taxon>Archaea</taxon>
        <taxon>Thermoproteota</taxon>
        <taxon>Thermoprotei</taxon>
        <taxon>Thermoproteales</taxon>
        <taxon>Thermoproteaceae</taxon>
        <taxon>Caldivirga</taxon>
    </lineage>
</organism>
<dbReference type="KEGG" id="cma:Cmaq_1184"/>
<dbReference type="GeneID" id="5709263"/>
<dbReference type="EMBL" id="CP000852">
    <property type="protein sequence ID" value="ABW02011.1"/>
    <property type="molecule type" value="Genomic_DNA"/>
</dbReference>
<evidence type="ECO:0000313" key="1">
    <source>
        <dbReference type="EMBL" id="ABW02011.1"/>
    </source>
</evidence>
<proteinExistence type="predicted"/>
<keyword evidence="2" id="KW-1185">Reference proteome</keyword>
<dbReference type="OrthoDB" id="380070at2157"/>
<sequence>MLLELNEDGSFMLRIEGSELRGHIRAVATGEDVVKASYVNQSFVAAKLFLPEAVEEAKKRNVRLISIEDITEPLAVLMISMLSHRRADLLIRIFNAILPPQVARHYYYSEYKDILTGKVSKASFTMSIEIPSKIAPLLFEDLNELLAELSAKMSRLKDVNIEFTVKKSSEDYNLSFNFSTGLRVLT</sequence>
<reference evidence="1 2" key="1">
    <citation type="submission" date="2007-10" db="EMBL/GenBank/DDBJ databases">
        <title>Complete sequence of Caldivirga maquilingensis IC-167.</title>
        <authorList>
            <consortium name="US DOE Joint Genome Institute"/>
            <person name="Copeland A."/>
            <person name="Lucas S."/>
            <person name="Lapidus A."/>
            <person name="Barry K."/>
            <person name="Glavina del Rio T."/>
            <person name="Dalin E."/>
            <person name="Tice H."/>
            <person name="Pitluck S."/>
            <person name="Saunders E."/>
            <person name="Brettin T."/>
            <person name="Bruce D."/>
            <person name="Detter J.C."/>
            <person name="Han C."/>
            <person name="Schmutz J."/>
            <person name="Larimer F."/>
            <person name="Land M."/>
            <person name="Hauser L."/>
            <person name="Kyrpides N."/>
            <person name="Ivanova N."/>
            <person name="Biddle J.F."/>
            <person name="Zhang Z."/>
            <person name="Fitz-Gibbon S.T."/>
            <person name="Lowe T.M."/>
            <person name="Saltikov C."/>
            <person name="House C.H."/>
            <person name="Richardson P."/>
        </authorList>
    </citation>
    <scope>NUCLEOTIDE SEQUENCE [LARGE SCALE GENOMIC DNA]</scope>
    <source>
        <strain evidence="2">ATCC 700844 / DSM 13496 / JCM 10307 / IC-167</strain>
    </source>
</reference>
<dbReference type="AlphaFoldDB" id="A8ME05"/>
<dbReference type="HOGENOM" id="CLU_1458247_0_0_2"/>
<evidence type="ECO:0000313" key="2">
    <source>
        <dbReference type="Proteomes" id="UP000001137"/>
    </source>
</evidence>
<dbReference type="RefSeq" id="WP_012186230.1">
    <property type="nucleotide sequence ID" value="NC_009954.1"/>
</dbReference>
<dbReference type="Proteomes" id="UP000001137">
    <property type="component" value="Chromosome"/>
</dbReference>
<accession>A8ME05</accession>